<dbReference type="InterPro" id="IPR001650">
    <property type="entry name" value="Helicase_C-like"/>
</dbReference>
<feature type="region of interest" description="Disordered" evidence="2">
    <location>
        <begin position="962"/>
        <end position="1062"/>
    </location>
</feature>
<dbReference type="GO" id="GO:0005524">
    <property type="term" value="F:ATP binding"/>
    <property type="evidence" value="ECO:0007669"/>
    <property type="project" value="InterPro"/>
</dbReference>
<keyword evidence="5" id="KW-0067">ATP-binding</keyword>
<dbReference type="GO" id="GO:0004386">
    <property type="term" value="F:helicase activity"/>
    <property type="evidence" value="ECO:0007669"/>
    <property type="project" value="UniProtKB-KW"/>
</dbReference>
<dbReference type="PROSITE" id="PS51194">
    <property type="entry name" value="HELICASE_CTER"/>
    <property type="match status" value="1"/>
</dbReference>
<dbReference type="SUPFAM" id="SSF52540">
    <property type="entry name" value="P-loop containing nucleoside triphosphate hydrolases"/>
    <property type="match status" value="2"/>
</dbReference>
<dbReference type="CDD" id="cd18793">
    <property type="entry name" value="SF2_C_SNF"/>
    <property type="match status" value="1"/>
</dbReference>
<evidence type="ECO:0000256" key="2">
    <source>
        <dbReference type="SAM" id="MobiDB-lite"/>
    </source>
</evidence>
<proteinExistence type="predicted"/>
<feature type="region of interest" description="Disordered" evidence="2">
    <location>
        <begin position="777"/>
        <end position="896"/>
    </location>
</feature>
<keyword evidence="6" id="KW-1185">Reference proteome</keyword>
<protein>
    <submittedName>
        <fullName evidence="5">ATP-dependent helicase STH1/SNF2</fullName>
        <ecNumber evidence="5">3.6.1.-</ecNumber>
    </submittedName>
</protein>
<evidence type="ECO:0000259" key="3">
    <source>
        <dbReference type="PROSITE" id="PS51192"/>
    </source>
</evidence>
<dbReference type="STRING" id="145388.A0A0D2LL67"/>
<name>A0A0D2LL67_9CHLO</name>
<dbReference type="GO" id="GO:0016787">
    <property type="term" value="F:hydrolase activity"/>
    <property type="evidence" value="ECO:0007669"/>
    <property type="project" value="UniProtKB-KW"/>
</dbReference>
<dbReference type="SMART" id="SM00487">
    <property type="entry name" value="DEXDc"/>
    <property type="match status" value="1"/>
</dbReference>
<feature type="domain" description="Helicase C-terminal" evidence="4">
    <location>
        <begin position="506"/>
        <end position="664"/>
    </location>
</feature>
<feature type="region of interest" description="Disordered" evidence="2">
    <location>
        <begin position="676"/>
        <end position="702"/>
    </location>
</feature>
<keyword evidence="5" id="KW-0547">Nucleotide-binding</keyword>
<dbReference type="RefSeq" id="XP_013906128.1">
    <property type="nucleotide sequence ID" value="XM_014050674.1"/>
</dbReference>
<dbReference type="Pfam" id="PF00271">
    <property type="entry name" value="Helicase_C"/>
    <property type="match status" value="1"/>
</dbReference>
<dbReference type="Gene3D" id="3.40.50.300">
    <property type="entry name" value="P-loop containing nucleotide triphosphate hydrolases"/>
    <property type="match status" value="1"/>
</dbReference>
<feature type="compositionally biased region" description="Low complexity" evidence="2">
    <location>
        <begin position="846"/>
        <end position="855"/>
    </location>
</feature>
<feature type="compositionally biased region" description="Pro residues" evidence="2">
    <location>
        <begin position="812"/>
        <end position="822"/>
    </location>
</feature>
<reference evidence="5 6" key="1">
    <citation type="journal article" date="2013" name="BMC Genomics">
        <title>Reconstruction of the lipid metabolism for the microalga Monoraphidium neglectum from its genome sequence reveals characteristics suitable for biofuel production.</title>
        <authorList>
            <person name="Bogen C."/>
            <person name="Al-Dilaimi A."/>
            <person name="Albersmeier A."/>
            <person name="Wichmann J."/>
            <person name="Grundmann M."/>
            <person name="Rupp O."/>
            <person name="Lauersen K.J."/>
            <person name="Blifernez-Klassen O."/>
            <person name="Kalinowski J."/>
            <person name="Goesmann A."/>
            <person name="Mussgnug J.H."/>
            <person name="Kruse O."/>
        </authorList>
    </citation>
    <scope>NUCLEOTIDE SEQUENCE [LARGE SCALE GENOMIC DNA]</scope>
    <source>
        <strain evidence="5 6">SAG 48.87</strain>
    </source>
</reference>
<evidence type="ECO:0000256" key="1">
    <source>
        <dbReference type="ARBA" id="ARBA00022801"/>
    </source>
</evidence>
<accession>A0A0D2LL67</accession>
<evidence type="ECO:0000313" key="6">
    <source>
        <dbReference type="Proteomes" id="UP000054498"/>
    </source>
</evidence>
<feature type="compositionally biased region" description="Low complexity" evidence="2">
    <location>
        <begin position="1111"/>
        <end position="1124"/>
    </location>
</feature>
<dbReference type="InterPro" id="IPR000330">
    <property type="entry name" value="SNF2_N"/>
</dbReference>
<dbReference type="GeneID" id="25726965"/>
<evidence type="ECO:0000259" key="4">
    <source>
        <dbReference type="PROSITE" id="PS51194"/>
    </source>
</evidence>
<feature type="compositionally biased region" description="Basic and acidic residues" evidence="2">
    <location>
        <begin position="833"/>
        <end position="845"/>
    </location>
</feature>
<dbReference type="PANTHER" id="PTHR10799">
    <property type="entry name" value="SNF2/RAD54 HELICASE FAMILY"/>
    <property type="match status" value="1"/>
</dbReference>
<feature type="compositionally biased region" description="Low complexity" evidence="2">
    <location>
        <begin position="1003"/>
        <end position="1014"/>
    </location>
</feature>
<keyword evidence="1 5" id="KW-0378">Hydrolase</keyword>
<dbReference type="KEGG" id="mng:MNEG_0847"/>
<feature type="domain" description="Helicase ATP-binding" evidence="3">
    <location>
        <begin position="176"/>
        <end position="316"/>
    </location>
</feature>
<dbReference type="PROSITE" id="PS51192">
    <property type="entry name" value="HELICASE_ATP_BIND_1"/>
    <property type="match status" value="1"/>
</dbReference>
<feature type="compositionally biased region" description="Acidic residues" evidence="2">
    <location>
        <begin position="978"/>
        <end position="987"/>
    </location>
</feature>
<gene>
    <name evidence="5" type="ORF">MNEG_0847</name>
</gene>
<feature type="compositionally biased region" description="Gly residues" evidence="2">
    <location>
        <begin position="685"/>
        <end position="698"/>
    </location>
</feature>
<feature type="compositionally biased region" description="Basic and acidic residues" evidence="2">
    <location>
        <begin position="777"/>
        <end position="788"/>
    </location>
</feature>
<dbReference type="EC" id="3.6.1.-" evidence="5"/>
<dbReference type="InterPro" id="IPR014001">
    <property type="entry name" value="Helicase_ATP-bd"/>
</dbReference>
<dbReference type="InterPro" id="IPR027417">
    <property type="entry name" value="P-loop_NTPase"/>
</dbReference>
<dbReference type="Pfam" id="PF00176">
    <property type="entry name" value="SNF2-rel_dom"/>
    <property type="match status" value="2"/>
</dbReference>
<dbReference type="InterPro" id="IPR038718">
    <property type="entry name" value="SNF2-like_sf"/>
</dbReference>
<dbReference type="SMART" id="SM00490">
    <property type="entry name" value="HELICc"/>
    <property type="match status" value="1"/>
</dbReference>
<dbReference type="Gene3D" id="3.40.50.10810">
    <property type="entry name" value="Tandem AAA-ATPase domain"/>
    <property type="match status" value="1"/>
</dbReference>
<evidence type="ECO:0000313" key="5">
    <source>
        <dbReference type="EMBL" id="KIZ07109.1"/>
    </source>
</evidence>
<feature type="region of interest" description="Disordered" evidence="2">
    <location>
        <begin position="1098"/>
        <end position="1124"/>
    </location>
</feature>
<dbReference type="EMBL" id="KK100294">
    <property type="protein sequence ID" value="KIZ07109.1"/>
    <property type="molecule type" value="Genomic_DNA"/>
</dbReference>
<keyword evidence="5" id="KW-0347">Helicase</keyword>
<feature type="compositionally biased region" description="Gly residues" evidence="2">
    <location>
        <begin position="968"/>
        <end position="977"/>
    </location>
</feature>
<sequence>MPHPLRDCAADVTAASAALARRVAVVPRRTAARAAAVAEWHAAAEAEARRRREEARRQRLAALRSSDMDAYKAMLSEARNGQLSQVLAETDKCLQTLTRRLNASSAATKGRGAGAKGASTALAAAAAVAHNGDADDASGAWGQLAARLVADIERQPAMLVGGELRDYQMQGLRWMVGLADNGLNGILADDMGLGKTVQVIAMICHLIESRGEGQPFLIAAPASVLPNWASELARWAPGLKVVAYKGSAAEREATYYNQVGRRCIVIDEGHRLKNADCKLSRELRQYRSKARLLLTGTPLQNKLDELWALLNFLMPDMFDSAEDFASWFGQPLEALKGGGGAARGDGEDAEDAAGLTQEEYLLLTSRLHTVLRPFMLRRLKDSVAGELPGKTEVVLRCRMSPYQEALYSLVKGSFVGAAQQEGDAAAAAAGDGRAARGGKASAGGVVGGGGVRGLGVSVNNVLMELRTICNHPLIRQDTAPLINRLHPEMGESLLPPSPLGLPPGLRLSAKVEALDRVLLFCTMTRVLDELEAYLDWRGFSSLRLDGASGSAQERGDLVRRFNDPDSDVFVFLLSIRAGGVGLNLQAADTVIMYDTDWNPQIDLQAQARAYRIGQTRPVLVVRLLVGGSVEEHVQRVAAEKIKFADSSITGGFFDGMTSADQRRQYLLSILNAPTDGPQPAATGGACPGGGTSSGGRGSGLDMSDGELSRLLARGADEEARFKAEDARRAAAEAAAAERWAAAKAGASAVAGAGGADAAPVARLATREECAALIREAAEAAAPKRKEDPAMFGRGMRGAARQQEQGSDASGPPVQPLQPPPPKAAASAPVGRKRNAEVRQQGDGDKQQAAPAGRPQGPAPAPAGQLCCTEQQQKPGDGEPPQPAARSPTVPGGKPLGCGKCRWAKAGCKRCRVEAVVPQDDSASAAAAMELRNSCGGRGEVQEAPRTAAARARDFAVTAATPAYTAAGNGCGFTGADGGGDEEEDGGADQEAVSPLAGTRGPSAEAAAEAEALALSPPRPMELQPSPQPQRQQERMPGHEEKELPATKPQQTGSLRKETSGVVAQMSMPAAVKRPAAGDAAPPRDVKRVCNKRQVVASAGAAAVQRPEEDAAAAAAPTRSKSAALPPPAVDAAAVQAEAAVVGLLFARFGPGAARGYAAAAAAPDEVVGMLWRRFGLARVEQARIGHATGLLSETKAALLLRREREARAARAMSVEARARCIILHQQKGAVANAQSWMNEMGCAPRAYDEMSELLAEIEARRGADFDVDVAAERPAAPFNSGAPQRRGPLLLRVLRRLNADAAALAAERGADHPAAVAAAEAAAVLLREGRAMLHGFGITSQGAWRLQALMRRYNEELAAKQEQQDRDVADHLRTMIELLPPRWRQRWQCGTPYDMMMENVGRINTSQAYRWACDDVTVYKEPTARPEDRWLPTGMECSVAEAIAAAGGPLKDHPSWSVPHTITGLHVIIDRTPWGDARRRDRAVKLGATAPPQQPAFDVDADPLLPMRPQQAAHAV</sequence>
<dbReference type="OrthoDB" id="5857104at2759"/>
<feature type="compositionally biased region" description="Basic and acidic residues" evidence="2">
    <location>
        <begin position="1031"/>
        <end position="1044"/>
    </location>
</feature>
<dbReference type="InterPro" id="IPR049730">
    <property type="entry name" value="SNF2/RAD54-like_C"/>
</dbReference>
<organism evidence="5 6">
    <name type="scientific">Monoraphidium neglectum</name>
    <dbReference type="NCBI Taxonomy" id="145388"/>
    <lineage>
        <taxon>Eukaryota</taxon>
        <taxon>Viridiplantae</taxon>
        <taxon>Chlorophyta</taxon>
        <taxon>core chlorophytes</taxon>
        <taxon>Chlorophyceae</taxon>
        <taxon>CS clade</taxon>
        <taxon>Sphaeropleales</taxon>
        <taxon>Selenastraceae</taxon>
        <taxon>Monoraphidium</taxon>
    </lineage>
</organism>
<dbReference type="Proteomes" id="UP000054498">
    <property type="component" value="Unassembled WGS sequence"/>
</dbReference>